<keyword evidence="2" id="KW-0503">Monooxygenase</keyword>
<dbReference type="PANTHER" id="PTHR34474">
    <property type="entry name" value="SIGNAL TRANSDUCTION PROTEIN TRAP"/>
    <property type="match status" value="1"/>
</dbReference>
<dbReference type="Gene3D" id="3.30.70.100">
    <property type="match status" value="1"/>
</dbReference>
<feature type="domain" description="ABM" evidence="1">
    <location>
        <begin position="38"/>
        <end position="129"/>
    </location>
</feature>
<reference evidence="2 3" key="1">
    <citation type="submission" date="2022-08" db="EMBL/GenBank/DDBJ databases">
        <title>Bacterial and archaeal communities from various locations to study Microbial Dark Matter (Phase II).</title>
        <authorList>
            <person name="Stepanauskas R."/>
        </authorList>
    </citation>
    <scope>NUCLEOTIDE SEQUENCE [LARGE SCALE GENOMIC DNA]</scope>
    <source>
        <strain evidence="2 3">PD1</strain>
    </source>
</reference>
<dbReference type="GO" id="GO:0004497">
    <property type="term" value="F:monooxygenase activity"/>
    <property type="evidence" value="ECO:0007669"/>
    <property type="project" value="UniProtKB-KW"/>
</dbReference>
<comment type="caution">
    <text evidence="2">The sequence shown here is derived from an EMBL/GenBank/DDBJ whole genome shotgun (WGS) entry which is preliminary data.</text>
</comment>
<sequence>MQWWTIVVLALLVLTAAVAWQHSEAQRSEEPKETSPKFVTVFTVEVEKGYAQEFIERFKKRARLVDKAKGFKGLFVLQHTQEDDKFLVVTFWENEKSFHDWVNSEEFRKAHAEGGVPTKGMKLDTYRVVVR</sequence>
<evidence type="ECO:0000259" key="1">
    <source>
        <dbReference type="PROSITE" id="PS51725"/>
    </source>
</evidence>
<dbReference type="PANTHER" id="PTHR34474:SF2">
    <property type="entry name" value="SIGNAL TRANSDUCTION PROTEIN TRAP"/>
    <property type="match status" value="1"/>
</dbReference>
<gene>
    <name evidence="2" type="ORF">M2350_002356</name>
</gene>
<evidence type="ECO:0000313" key="3">
    <source>
        <dbReference type="Proteomes" id="UP001204798"/>
    </source>
</evidence>
<dbReference type="Proteomes" id="UP001204798">
    <property type="component" value="Unassembled WGS sequence"/>
</dbReference>
<protein>
    <submittedName>
        <fullName evidence="2">Heme-degrading monooxygenase HmoA</fullName>
    </submittedName>
</protein>
<dbReference type="InterPro" id="IPR011008">
    <property type="entry name" value="Dimeric_a/b-barrel"/>
</dbReference>
<keyword evidence="2" id="KW-0560">Oxidoreductase</keyword>
<dbReference type="RefSeq" id="WP_259096918.1">
    <property type="nucleotide sequence ID" value="NZ_CP130454.1"/>
</dbReference>
<dbReference type="Pfam" id="PF03992">
    <property type="entry name" value="ABM"/>
    <property type="match status" value="1"/>
</dbReference>
<evidence type="ECO:0000313" key="2">
    <source>
        <dbReference type="EMBL" id="MCS3919939.1"/>
    </source>
</evidence>
<dbReference type="InterPro" id="IPR050404">
    <property type="entry name" value="Heme-degrading_MO"/>
</dbReference>
<name>A0ABT2EPQ1_9BACT</name>
<keyword evidence="3" id="KW-1185">Reference proteome</keyword>
<accession>A0ABT2EPQ1</accession>
<dbReference type="InterPro" id="IPR007138">
    <property type="entry name" value="ABM_dom"/>
</dbReference>
<dbReference type="PROSITE" id="PS51725">
    <property type="entry name" value="ABM"/>
    <property type="match status" value="1"/>
</dbReference>
<proteinExistence type="predicted"/>
<organism evidence="2 3">
    <name type="scientific">Candidatus Fervidibacter sacchari</name>
    <dbReference type="NCBI Taxonomy" id="1448929"/>
    <lineage>
        <taxon>Bacteria</taxon>
        <taxon>Candidatus Fervidibacterota</taxon>
        <taxon>Candidatus Fervidibacter</taxon>
    </lineage>
</organism>
<dbReference type="EMBL" id="JANUCP010000004">
    <property type="protein sequence ID" value="MCS3919939.1"/>
    <property type="molecule type" value="Genomic_DNA"/>
</dbReference>
<dbReference type="SUPFAM" id="SSF54909">
    <property type="entry name" value="Dimeric alpha+beta barrel"/>
    <property type="match status" value="1"/>
</dbReference>